<evidence type="ECO:0000313" key="2">
    <source>
        <dbReference type="Proteomes" id="UP000075502"/>
    </source>
</evidence>
<dbReference type="EMBL" id="JEME01002284">
    <property type="protein sequence ID" value="KYG04730.1"/>
    <property type="molecule type" value="Genomic_DNA"/>
</dbReference>
<comment type="caution">
    <text evidence="1">The sequence shown here is derived from an EMBL/GenBank/DDBJ whole genome shotgun (WGS) entry which is preliminary data.</text>
</comment>
<dbReference type="AlphaFoldDB" id="A0A150TJ57"/>
<accession>A0A150TJ57</accession>
<dbReference type="Proteomes" id="UP000075502">
    <property type="component" value="Unassembled WGS sequence"/>
</dbReference>
<name>A0A150TJ57_SORCE</name>
<evidence type="ECO:0000313" key="1">
    <source>
        <dbReference type="EMBL" id="KYG04730.1"/>
    </source>
</evidence>
<organism evidence="1 2">
    <name type="scientific">Sorangium cellulosum</name>
    <name type="common">Polyangium cellulosum</name>
    <dbReference type="NCBI Taxonomy" id="56"/>
    <lineage>
        <taxon>Bacteria</taxon>
        <taxon>Pseudomonadati</taxon>
        <taxon>Myxococcota</taxon>
        <taxon>Polyangia</taxon>
        <taxon>Polyangiales</taxon>
        <taxon>Polyangiaceae</taxon>
        <taxon>Sorangium</taxon>
    </lineage>
</organism>
<feature type="non-terminal residue" evidence="1">
    <location>
        <position position="104"/>
    </location>
</feature>
<sequence>MPLVFLPDELRLFLWDDTAPEGLAARSLGAATPAEAVVITEAGRAVRKTGEAAPLLDGVSALASMAQDDLGRAPPSVAAWSLASKLALDLVVRERVVPRVAPAG</sequence>
<gene>
    <name evidence="1" type="ORF">BE21_45035</name>
</gene>
<protein>
    <submittedName>
        <fullName evidence="1">Uncharacterized protein</fullName>
    </submittedName>
</protein>
<reference evidence="1 2" key="1">
    <citation type="submission" date="2014-02" db="EMBL/GenBank/DDBJ databases">
        <title>The small core and large imbalanced accessory genome model reveals a collaborative survival strategy of Sorangium cellulosum strains in nature.</title>
        <authorList>
            <person name="Han K."/>
            <person name="Peng R."/>
            <person name="Blom J."/>
            <person name="Li Y.-Z."/>
        </authorList>
    </citation>
    <scope>NUCLEOTIDE SEQUENCE [LARGE SCALE GENOMIC DNA]</scope>
    <source>
        <strain evidence="1 2">So0007-03</strain>
    </source>
</reference>
<proteinExistence type="predicted"/>